<comment type="caution">
    <text evidence="3">The sequence shown here is derived from an EMBL/GenBank/DDBJ whole genome shotgun (WGS) entry which is preliminary data.</text>
</comment>
<feature type="compositionally biased region" description="Basic and acidic residues" evidence="1">
    <location>
        <begin position="1322"/>
        <end position="1340"/>
    </location>
</feature>
<evidence type="ECO:0000313" key="4">
    <source>
        <dbReference type="Proteomes" id="UP001527925"/>
    </source>
</evidence>
<feature type="compositionally biased region" description="Basic and acidic residues" evidence="1">
    <location>
        <begin position="1570"/>
        <end position="1588"/>
    </location>
</feature>
<feature type="compositionally biased region" description="Basic and acidic residues" evidence="1">
    <location>
        <begin position="1240"/>
        <end position="1258"/>
    </location>
</feature>
<accession>A0ABR4NAG9</accession>
<dbReference type="EMBL" id="JADGIZ020000016">
    <property type="protein sequence ID" value="KAL2916469.1"/>
    <property type="molecule type" value="Genomic_DNA"/>
</dbReference>
<feature type="compositionally biased region" description="Basic and acidic residues" evidence="1">
    <location>
        <begin position="1652"/>
        <end position="1670"/>
    </location>
</feature>
<dbReference type="SMART" id="SM00213">
    <property type="entry name" value="UBQ"/>
    <property type="match status" value="1"/>
</dbReference>
<dbReference type="SUPFAM" id="SSF54236">
    <property type="entry name" value="Ubiquitin-like"/>
    <property type="match status" value="1"/>
</dbReference>
<organism evidence="3 4">
    <name type="scientific">Polyrhizophydium stewartii</name>
    <dbReference type="NCBI Taxonomy" id="2732419"/>
    <lineage>
        <taxon>Eukaryota</taxon>
        <taxon>Fungi</taxon>
        <taxon>Fungi incertae sedis</taxon>
        <taxon>Chytridiomycota</taxon>
        <taxon>Chytridiomycota incertae sedis</taxon>
        <taxon>Chytridiomycetes</taxon>
        <taxon>Rhizophydiales</taxon>
        <taxon>Rhizophydiales incertae sedis</taxon>
        <taxon>Polyrhizophydium</taxon>
    </lineage>
</organism>
<feature type="compositionally biased region" description="Basic and acidic residues" evidence="1">
    <location>
        <begin position="1488"/>
        <end position="1506"/>
    </location>
</feature>
<gene>
    <name evidence="3" type="ORF">HK105_203902</name>
</gene>
<feature type="compositionally biased region" description="Basic and acidic residues" evidence="1">
    <location>
        <begin position="1693"/>
        <end position="1711"/>
    </location>
</feature>
<dbReference type="PROSITE" id="PS50053">
    <property type="entry name" value="UBIQUITIN_2"/>
    <property type="match status" value="1"/>
</dbReference>
<evidence type="ECO:0000259" key="2">
    <source>
        <dbReference type="PROSITE" id="PS50053"/>
    </source>
</evidence>
<feature type="region of interest" description="Disordered" evidence="1">
    <location>
        <begin position="651"/>
        <end position="1750"/>
    </location>
</feature>
<feature type="compositionally biased region" description="Basic and acidic residues" evidence="1">
    <location>
        <begin position="1158"/>
        <end position="1176"/>
    </location>
</feature>
<feature type="compositionally biased region" description="Basic and acidic residues" evidence="1">
    <location>
        <begin position="812"/>
        <end position="827"/>
    </location>
</feature>
<feature type="compositionally biased region" description="Basic and acidic residues" evidence="1">
    <location>
        <begin position="652"/>
        <end position="668"/>
    </location>
</feature>
<feature type="compositionally biased region" description="Polar residues" evidence="1">
    <location>
        <begin position="771"/>
        <end position="782"/>
    </location>
</feature>
<feature type="compositionally biased region" description="Basic and acidic residues" evidence="1">
    <location>
        <begin position="1381"/>
        <end position="1399"/>
    </location>
</feature>
<feature type="compositionally biased region" description="Basic and acidic residues" evidence="1">
    <location>
        <begin position="1529"/>
        <end position="1547"/>
    </location>
</feature>
<feature type="compositionally biased region" description="Basic and acidic residues" evidence="1">
    <location>
        <begin position="995"/>
        <end position="1013"/>
    </location>
</feature>
<feature type="compositionally biased region" description="Polar residues" evidence="1">
    <location>
        <begin position="801"/>
        <end position="811"/>
    </location>
</feature>
<feature type="compositionally biased region" description="Polar residues" evidence="1">
    <location>
        <begin position="840"/>
        <end position="856"/>
    </location>
</feature>
<name>A0ABR4NAG9_9FUNG</name>
<dbReference type="Gene3D" id="3.10.20.90">
    <property type="entry name" value="Phosphatidylinositol 3-kinase Catalytic Subunit, Chain A, domain 1"/>
    <property type="match status" value="1"/>
</dbReference>
<proteinExistence type="predicted"/>
<reference evidence="3 4" key="1">
    <citation type="submission" date="2023-09" db="EMBL/GenBank/DDBJ databases">
        <title>Pangenome analysis of Batrachochytrium dendrobatidis and related Chytrids.</title>
        <authorList>
            <person name="Yacoub M.N."/>
            <person name="Stajich J.E."/>
            <person name="James T.Y."/>
        </authorList>
    </citation>
    <scope>NUCLEOTIDE SEQUENCE [LARGE SCALE GENOMIC DNA]</scope>
    <source>
        <strain evidence="3 4">JEL0888</strain>
    </source>
</reference>
<feature type="domain" description="Ubiquitin-like" evidence="2">
    <location>
        <begin position="1"/>
        <end position="77"/>
    </location>
</feature>
<evidence type="ECO:0000256" key="1">
    <source>
        <dbReference type="SAM" id="MobiDB-lite"/>
    </source>
</evidence>
<dbReference type="Pfam" id="PF00240">
    <property type="entry name" value="ubiquitin"/>
    <property type="match status" value="1"/>
</dbReference>
<sequence>MIVLVKTLVGRPYMVFSLSMDSTVLDVKRAVEKKHSLHSSQQRLIFGRRILGDDELLVDTGYTSGALMYMTLTAIPGGGVSGYYISYSGPPAMVARVDAGATVAELCDQIQRRLGHERNRFRVLEESGLALMDLGIRPMSSINMHAAEDGVGQKRTRISDLYYGGYEDSVAREICTLDHTLTLDHPPHVQIARKSFFREHRPIPYNALEDPALEEFFSRPQVQRHLKKNGWCNKCDRGPIKICKSCQRFFHVSCLPSLPITKTNLSVLVIHCNHASIDISPMHQILLADGHFSRVDMIDAQSLKPRTPDLLKSYDAVLVLALNKENSNSPSLTGGWPEPDALGDLLADFVIRPRDDEAESSVSHPGVRPAPVHRGGVVLGPLTHWETIGGRWRKHKIAPLLPGRQKHTPHLVLGKVDHKGHAVMSGVERFAGGDTSYHVTGAVNEAGACEIARWSNGLPLVVVLEDHPMVDRGRVISLNYCPIAECIVKEHGKPNLFTMWDKTTDGYRLLSNALRFVAEPTYQTTEGELVCKDCTNGTRAPKVVPKMYQEERPPRPIRRAKSAAYAVHYSDDPEQPINHQLRVRIQRERALAKLEVLKERFRKQFREQIMYSERKKRTADSPMTKILEIVTLPAIDQSFDGSVGFGASVLAKEPDEKQPESQESEQRPARPKRPKRAASVATVPEETLVEDPVGISPSAFGELGAAGISDPEVAPTTAMPTSISETSDSRREIAASEEPAILANDSTDEAPARQSTAVLRSDNAAGEPVIPSQTRASSSSDIGQAGKPLSEGASKPPSRIGSRTVSFVSLSSKRDSVRRDSQTKQELDVLQGAEAALSITPKQIVSRPSSRATSIISMDVGSGNETPSAHGADADGTDAQPSLKKSESKKSIKSLHGSKNALAADAEPSAHIADADGADAQASLKKSESKKSVKSLHGSKNALAADAEPSAHIADADGADAQASLKKSESKKSVKSLHGSKNALASDAEPSTHSADSHDADAQPSLKKSESKKSVKSLHGSKNALAPDAEPSTHGADADGADAQASLKKSESKKSVKSLHGSKNALASDAEPSTHSADSHDADAQPSLKKSESKKSVKSLHGSKNALASDAEPSTHGADADGADAQPSLKKSESKKTKSLHGSKNALASDAEPTAHSADSHDADAQPSLKRSESKKSVKSLHGSKNALASDAEPSTHGADADGADAQASLKKSESKKSVKSLHGSKNALASDAEPSTHSADSHDADAQPSLKKSESKKSVKSLHGSKNALAPDAEPSTHGADADGADAQASLKKSESKKSVKSLHGSKNALASDAEPSTHSADSHDADAQPSLKKSESKKSAKSLHGSKNALASESKKSVKSLHGSKNALASDAEPTAHSADSHDADAQPSLKKSESKKSVKSLHGSRMRSHAQPSLKKSESKKSAKSLHGSKNALASDAEPSAHIADADGADAQASLKKSESKKSVKSLHGSKNALASDAEPSTHSADSHDADAQPSLKKSESKKSAKSLHGSKNALASDAEPTAHSADSHDADAQPSLKRSESKKSVKSLHGSKNALASDAEPTAHSADSHDADAQPSLKKSESKKSVKSLHGSKNALASDAEPSTHGADADGADAQPSLKKSESKKSAKSLHGSKNALASDAEPSAHNADSHDADAQPSLKKSDSKKSVKSLHGSKNALAADAEPSTHGADSHDADAQPSLKKSESKKSAKSLHGSKNALAADAEHSVSKAPGQTEKQSAPTAHVSN</sequence>
<dbReference type="Proteomes" id="UP001527925">
    <property type="component" value="Unassembled WGS sequence"/>
</dbReference>
<dbReference type="InterPro" id="IPR029071">
    <property type="entry name" value="Ubiquitin-like_domsf"/>
</dbReference>
<dbReference type="CDD" id="cd17039">
    <property type="entry name" value="Ubl_ubiquitin_like"/>
    <property type="match status" value="1"/>
</dbReference>
<evidence type="ECO:0000313" key="3">
    <source>
        <dbReference type="EMBL" id="KAL2916469.1"/>
    </source>
</evidence>
<keyword evidence="4" id="KW-1185">Reference proteome</keyword>
<protein>
    <recommendedName>
        <fullName evidence="2">Ubiquitin-like domain-containing protein</fullName>
    </recommendedName>
</protein>
<feature type="compositionally biased region" description="Polar residues" evidence="1">
    <location>
        <begin position="1738"/>
        <end position="1750"/>
    </location>
</feature>
<feature type="compositionally biased region" description="Basic residues" evidence="1">
    <location>
        <begin position="1400"/>
        <end position="1411"/>
    </location>
</feature>
<feature type="compositionally biased region" description="Basic and acidic residues" evidence="1">
    <location>
        <begin position="1077"/>
        <end position="1095"/>
    </location>
</feature>
<dbReference type="InterPro" id="IPR000626">
    <property type="entry name" value="Ubiquitin-like_dom"/>
</dbReference>